<dbReference type="AlphaFoldDB" id="A0A0H4QFY3"/>
<protein>
    <recommendedName>
        <fullName evidence="3">Transcriptional regulator</fullName>
    </recommendedName>
</protein>
<dbReference type="RefSeq" id="WP_048703742.1">
    <property type="nucleotide sequence ID" value="NZ_CP012034.1"/>
</dbReference>
<reference evidence="2" key="1">
    <citation type="submission" date="2015-07" db="EMBL/GenBank/DDBJ databases">
        <title>Lactobacillus ginsenosidimutans/EMML 3141/ whole genome sequencing.</title>
        <authorList>
            <person name="Kim M.K."/>
            <person name="Im W.-T."/>
            <person name="Srinivasan S."/>
            <person name="Lee J.-J."/>
        </authorList>
    </citation>
    <scope>NUCLEOTIDE SEQUENCE [LARGE SCALE GENOMIC DNA]</scope>
    <source>
        <strain evidence="2">EMML 3041</strain>
    </source>
</reference>
<evidence type="ECO:0008006" key="3">
    <source>
        <dbReference type="Google" id="ProtNLM"/>
    </source>
</evidence>
<sequence length="136" mass="16056">MLELEEDFKEYQQVNTNIAIRVVAIEHPWTESNENPEGSRSSIIIKPQEILTIKKDEDKELQRLFNLKDDCERAISKMSDEQLMIYNMRFVNSDYLGWREIADRLNYSVAGIYKKRYRILELLAIEKGLISVDKNV</sequence>
<dbReference type="NCBIfam" id="TIGR01636">
    <property type="entry name" value="phage_rinA"/>
    <property type="match status" value="1"/>
</dbReference>
<name>A0A0H4QFY3_9LACO</name>
<organism evidence="1 2">
    <name type="scientific">Companilactobacillus ginsenosidimutans</name>
    <dbReference type="NCBI Taxonomy" id="1007676"/>
    <lineage>
        <taxon>Bacteria</taxon>
        <taxon>Bacillati</taxon>
        <taxon>Bacillota</taxon>
        <taxon>Bacilli</taxon>
        <taxon>Lactobacillales</taxon>
        <taxon>Lactobacillaceae</taxon>
        <taxon>Companilactobacillus</taxon>
    </lineage>
</organism>
<evidence type="ECO:0000313" key="2">
    <source>
        <dbReference type="Proteomes" id="UP000036106"/>
    </source>
</evidence>
<keyword evidence="2" id="KW-1185">Reference proteome</keyword>
<dbReference type="Proteomes" id="UP000036106">
    <property type="component" value="Chromosome"/>
</dbReference>
<accession>A0A0H4QFY3</accession>
<dbReference type="KEGG" id="lgn:ABM34_04395"/>
<dbReference type="InterPro" id="IPR006523">
    <property type="entry name" value="RinA"/>
</dbReference>
<evidence type="ECO:0000313" key="1">
    <source>
        <dbReference type="EMBL" id="AKP66867.1"/>
    </source>
</evidence>
<proteinExistence type="predicted"/>
<dbReference type="PATRIC" id="fig|1007676.4.peg.900"/>
<gene>
    <name evidence="1" type="ORF">ABM34_04395</name>
</gene>
<dbReference type="EMBL" id="CP012034">
    <property type="protein sequence ID" value="AKP66867.1"/>
    <property type="molecule type" value="Genomic_DNA"/>
</dbReference>
<dbReference type="SUPFAM" id="SSF88659">
    <property type="entry name" value="Sigma3 and sigma4 domains of RNA polymerase sigma factors"/>
    <property type="match status" value="1"/>
</dbReference>
<dbReference type="InterPro" id="IPR013324">
    <property type="entry name" value="RNA_pol_sigma_r3/r4-like"/>
</dbReference>
<dbReference type="STRING" id="1007676.ABM34_04395"/>